<feature type="transmembrane region" description="Helical" evidence="10">
    <location>
        <begin position="433"/>
        <end position="454"/>
    </location>
</feature>
<evidence type="ECO:0000256" key="2">
    <source>
        <dbReference type="ARBA" id="ARBA00010992"/>
    </source>
</evidence>
<dbReference type="PANTHER" id="PTHR23500:SF545">
    <property type="entry name" value="SUGAR TRANSPORT PROTEIN MST2"/>
    <property type="match status" value="1"/>
</dbReference>
<feature type="transmembrane region" description="Helical" evidence="10">
    <location>
        <begin position="86"/>
        <end position="109"/>
    </location>
</feature>
<keyword evidence="3 9" id="KW-0813">Transport</keyword>
<comment type="subcellular location">
    <subcellularLocation>
        <location evidence="1">Membrane</location>
        <topology evidence="1">Multi-pass membrane protein</topology>
    </subcellularLocation>
</comment>
<feature type="transmembrane region" description="Helical" evidence="10">
    <location>
        <begin position="116"/>
        <end position="135"/>
    </location>
</feature>
<dbReference type="InterPro" id="IPR005828">
    <property type="entry name" value="MFS_sugar_transport-like"/>
</dbReference>
<dbReference type="PANTHER" id="PTHR23500">
    <property type="entry name" value="SOLUTE CARRIER FAMILY 2, FACILITATED GLUCOSE TRANSPORTER"/>
    <property type="match status" value="1"/>
</dbReference>
<dbReference type="InterPro" id="IPR020846">
    <property type="entry name" value="MFS_dom"/>
</dbReference>
<dbReference type="OrthoDB" id="4142200at2759"/>
<evidence type="ECO:0000256" key="3">
    <source>
        <dbReference type="ARBA" id="ARBA00022448"/>
    </source>
</evidence>
<dbReference type="Pfam" id="PF00083">
    <property type="entry name" value="Sugar_tr"/>
    <property type="match status" value="1"/>
</dbReference>
<keyword evidence="5 10" id="KW-0812">Transmembrane</keyword>
<dbReference type="InterPro" id="IPR036259">
    <property type="entry name" value="MFS_trans_sf"/>
</dbReference>
<dbReference type="AlphaFoldDB" id="A0A8J8YEF6"/>
<dbReference type="GO" id="GO:0015293">
    <property type="term" value="F:symporter activity"/>
    <property type="evidence" value="ECO:0007669"/>
    <property type="project" value="UniProtKB-KW"/>
</dbReference>
<feature type="transmembrane region" description="Helical" evidence="10">
    <location>
        <begin position="175"/>
        <end position="193"/>
    </location>
</feature>
<feature type="transmembrane region" description="Helical" evidence="10">
    <location>
        <begin position="205"/>
        <end position="227"/>
    </location>
</feature>
<feature type="transmembrane region" description="Helical" evidence="10">
    <location>
        <begin position="326"/>
        <end position="348"/>
    </location>
</feature>
<keyword evidence="8 10" id="KW-0472">Membrane</keyword>
<evidence type="ECO:0000256" key="8">
    <source>
        <dbReference type="ARBA" id="ARBA00023136"/>
    </source>
</evidence>
<sequence length="536" mass="56826">MAVAAPAAVSTGAGQGKEYPGGLTLYVLLTCAVAATGGLVCGYDIGISGGVTSMDAFLHKFFPSVYRKEQTARGGGSQYCKFDSQLLTAFTSSLYLAALAASFFVASVAHSLGRKWCMFGGGVSFLAGAALNAAAQDVAMLIVGRILLGIGVGFAGLSIPIYLSEMAPHHLRGTLNIGFQLMITVGIFSANLVNYGVDKIRGGWGWRLSLGLAAVPAAVITVGSLFLPDTPNSLIRRGYHEQARQVLARIRGADVDVADEYGDLVSASEASAAVRRPWLDVLGRRYRPQLTMAVLVPFFQQLTGINVIMFYAPVLFKTIGLGGDASLMSAVITGLVNIVATFVSIATVDRLGRRSLFLQGGCQMLVCQIVIGTLIGVQFGASGDGAAIPKASAATVVAFICIYVAGFAWSWGPLGVLVPSEIFPLEIRPAGQGINVAVNMMCTFAVAQAFLPMLCHLRFGLFYFFGGWVLVMTLFVAAFLPETKGVPVEKMGTVWRTHWFWGRFVADAGMDGRAGNRDSAFHKGKDIAIESRSRPV</sequence>
<proteinExistence type="inferred from homology"/>
<dbReference type="PRINTS" id="PR00171">
    <property type="entry name" value="SUGRTRNSPORT"/>
</dbReference>
<keyword evidence="7 10" id="KW-1133">Transmembrane helix</keyword>
<reference evidence="12" key="1">
    <citation type="journal article" date="2018" name="Nat. Genet.">
        <title>Extensive intraspecific gene order and gene structural variations between Mo17 and other maize genomes.</title>
        <authorList>
            <person name="Sun S."/>
            <person name="Zhou Y."/>
            <person name="Chen J."/>
            <person name="Shi J."/>
            <person name="Zhao H."/>
            <person name="Zhao H."/>
            <person name="Song W."/>
            <person name="Zhang M."/>
            <person name="Cui Y."/>
            <person name="Dong X."/>
            <person name="Liu H."/>
            <person name="Ma X."/>
            <person name="Jiao Y."/>
            <person name="Wang B."/>
            <person name="Wei X."/>
            <person name="Stein J.C."/>
            <person name="Glaubitz J.C."/>
            <person name="Lu F."/>
            <person name="Yu G."/>
            <person name="Liang C."/>
            <person name="Fengler K."/>
            <person name="Li B."/>
            <person name="Rafalski A."/>
            <person name="Schnable P.S."/>
            <person name="Ware D.H."/>
            <person name="Buckler E.S."/>
            <person name="Lai J."/>
        </authorList>
    </citation>
    <scope>NUCLEOTIDE SEQUENCE [LARGE SCALE GENOMIC DNA]</scope>
    <source>
        <tissue evidence="12">Seedling</tissue>
    </source>
</reference>
<gene>
    <name evidence="12" type="primary">STC_3</name>
    <name evidence="12" type="ORF">Zm00014a_008879</name>
</gene>
<dbReference type="InterPro" id="IPR005829">
    <property type="entry name" value="Sugar_transporter_CS"/>
</dbReference>
<keyword evidence="6" id="KW-0769">Symport</keyword>
<dbReference type="PROSITE" id="PS00217">
    <property type="entry name" value="SUGAR_TRANSPORT_2"/>
    <property type="match status" value="1"/>
</dbReference>
<dbReference type="PROSITE" id="PS00216">
    <property type="entry name" value="SUGAR_TRANSPORT_1"/>
    <property type="match status" value="1"/>
</dbReference>
<dbReference type="EMBL" id="NCVQ01000001">
    <property type="protein sequence ID" value="PWZ52929.1"/>
    <property type="molecule type" value="Genomic_DNA"/>
</dbReference>
<dbReference type="PROSITE" id="PS50850">
    <property type="entry name" value="MFS"/>
    <property type="match status" value="1"/>
</dbReference>
<feature type="transmembrane region" description="Helical" evidence="10">
    <location>
        <begin position="360"/>
        <end position="381"/>
    </location>
</feature>
<dbReference type="NCBIfam" id="TIGR00879">
    <property type="entry name" value="SP"/>
    <property type="match status" value="1"/>
</dbReference>
<evidence type="ECO:0000256" key="10">
    <source>
        <dbReference type="SAM" id="Phobius"/>
    </source>
</evidence>
<name>A0A8J8YEF6_MAIZE</name>
<comment type="caution">
    <text evidence="12">The sequence shown here is derived from an EMBL/GenBank/DDBJ whole genome shotgun (WGS) entry which is preliminary data.</text>
</comment>
<feature type="transmembrane region" description="Helical" evidence="10">
    <location>
        <begin position="292"/>
        <end position="314"/>
    </location>
</feature>
<evidence type="ECO:0000256" key="9">
    <source>
        <dbReference type="RuleBase" id="RU003346"/>
    </source>
</evidence>
<dbReference type="Gene3D" id="1.20.1250.20">
    <property type="entry name" value="MFS general substrate transporter like domains"/>
    <property type="match status" value="1"/>
</dbReference>
<feature type="domain" description="Major facilitator superfamily (MFS) profile" evidence="11">
    <location>
        <begin position="30"/>
        <end position="484"/>
    </location>
</feature>
<dbReference type="InterPro" id="IPR045262">
    <property type="entry name" value="STP/PLT_plant"/>
</dbReference>
<dbReference type="InterPro" id="IPR044778">
    <property type="entry name" value="MFS_STP/MST-like_plant"/>
</dbReference>
<evidence type="ECO:0000256" key="5">
    <source>
        <dbReference type="ARBA" id="ARBA00022692"/>
    </source>
</evidence>
<feature type="transmembrane region" description="Helical" evidence="10">
    <location>
        <begin position="393"/>
        <end position="412"/>
    </location>
</feature>
<dbReference type="SUPFAM" id="SSF103473">
    <property type="entry name" value="MFS general substrate transporter"/>
    <property type="match status" value="1"/>
</dbReference>
<accession>A0A8J8YEF6</accession>
<dbReference type="CDD" id="cd17361">
    <property type="entry name" value="MFS_STP"/>
    <property type="match status" value="1"/>
</dbReference>
<evidence type="ECO:0000256" key="1">
    <source>
        <dbReference type="ARBA" id="ARBA00004141"/>
    </source>
</evidence>
<evidence type="ECO:0000313" key="12">
    <source>
        <dbReference type="EMBL" id="PWZ52929.1"/>
    </source>
</evidence>
<feature type="transmembrane region" description="Helical" evidence="10">
    <location>
        <begin position="141"/>
        <end position="163"/>
    </location>
</feature>
<dbReference type="InterPro" id="IPR003663">
    <property type="entry name" value="Sugar/inositol_transpt"/>
</dbReference>
<evidence type="ECO:0000256" key="4">
    <source>
        <dbReference type="ARBA" id="ARBA00022597"/>
    </source>
</evidence>
<evidence type="ECO:0000256" key="7">
    <source>
        <dbReference type="ARBA" id="ARBA00022989"/>
    </source>
</evidence>
<dbReference type="KEGG" id="zma:100281200"/>
<protein>
    <submittedName>
        <fullName evidence="12">Sugar carrier protein C</fullName>
    </submittedName>
</protein>
<evidence type="ECO:0000259" key="11">
    <source>
        <dbReference type="PROSITE" id="PS50850"/>
    </source>
</evidence>
<organism evidence="12">
    <name type="scientific">Zea mays</name>
    <name type="common">Maize</name>
    <dbReference type="NCBI Taxonomy" id="4577"/>
    <lineage>
        <taxon>Eukaryota</taxon>
        <taxon>Viridiplantae</taxon>
        <taxon>Streptophyta</taxon>
        <taxon>Embryophyta</taxon>
        <taxon>Tracheophyta</taxon>
        <taxon>Spermatophyta</taxon>
        <taxon>Magnoliopsida</taxon>
        <taxon>Liliopsida</taxon>
        <taxon>Poales</taxon>
        <taxon>Poaceae</taxon>
        <taxon>PACMAD clade</taxon>
        <taxon>Panicoideae</taxon>
        <taxon>Andropogonodae</taxon>
        <taxon>Andropogoneae</taxon>
        <taxon>Tripsacinae</taxon>
        <taxon>Zea</taxon>
    </lineage>
</organism>
<dbReference type="GO" id="GO:0015145">
    <property type="term" value="F:monosaccharide transmembrane transporter activity"/>
    <property type="evidence" value="ECO:0007669"/>
    <property type="project" value="InterPro"/>
</dbReference>
<keyword evidence="4" id="KW-0762">Sugar transport</keyword>
<feature type="transmembrane region" description="Helical" evidence="10">
    <location>
        <begin position="460"/>
        <end position="480"/>
    </location>
</feature>
<comment type="similarity">
    <text evidence="2 9">Belongs to the major facilitator superfamily. Sugar transporter (TC 2.A.1.1) family.</text>
</comment>
<dbReference type="GO" id="GO:0016020">
    <property type="term" value="C:membrane"/>
    <property type="evidence" value="ECO:0007669"/>
    <property type="project" value="UniProtKB-SubCell"/>
</dbReference>
<dbReference type="Proteomes" id="UP000251960">
    <property type="component" value="Chromosome 1"/>
</dbReference>
<evidence type="ECO:0000256" key="6">
    <source>
        <dbReference type="ARBA" id="ARBA00022847"/>
    </source>
</evidence>
<feature type="transmembrane region" description="Helical" evidence="10">
    <location>
        <begin position="23"/>
        <end position="45"/>
    </location>
</feature>
<dbReference type="FunFam" id="1.20.1250.20:FF:000002">
    <property type="entry name" value="Sugar transport protein 13"/>
    <property type="match status" value="1"/>
</dbReference>